<comment type="subcellular location">
    <subcellularLocation>
        <location evidence="1">Nucleus</location>
    </subcellularLocation>
</comment>
<evidence type="ECO:0000256" key="7">
    <source>
        <dbReference type="ARBA" id="ARBA00023242"/>
    </source>
</evidence>
<dbReference type="InterPro" id="IPR055414">
    <property type="entry name" value="LRR_R13L4/SHOC2-like"/>
</dbReference>
<reference evidence="10" key="3">
    <citation type="submission" date="2015-04" db="UniProtKB">
        <authorList>
            <consortium name="EnsemblPlants"/>
        </authorList>
    </citation>
    <scope>IDENTIFICATION</scope>
</reference>
<protein>
    <recommendedName>
        <fullName evidence="9">TF-B3 domain-containing protein</fullName>
    </recommendedName>
</protein>
<dbReference type="SUPFAM" id="SSF52540">
    <property type="entry name" value="P-loop containing nucleoside triphosphate hydrolases"/>
    <property type="match status" value="1"/>
</dbReference>
<dbReference type="HOGENOM" id="CLU_257267_0_0_1"/>
<keyword evidence="5" id="KW-0238">DNA-binding</keyword>
<dbReference type="Pfam" id="PF02362">
    <property type="entry name" value="B3"/>
    <property type="match status" value="1"/>
</dbReference>
<dbReference type="GO" id="GO:0043531">
    <property type="term" value="F:ADP binding"/>
    <property type="evidence" value="ECO:0007669"/>
    <property type="project" value="InterPro"/>
</dbReference>
<dbReference type="Proteomes" id="UP000032180">
    <property type="component" value="Chromosome 7"/>
</dbReference>
<dbReference type="Gene3D" id="2.40.330.10">
    <property type="entry name" value="DNA-binding pseudobarrel domain"/>
    <property type="match status" value="1"/>
</dbReference>
<dbReference type="PROSITE" id="PS50863">
    <property type="entry name" value="B3"/>
    <property type="match status" value="1"/>
</dbReference>
<evidence type="ECO:0000256" key="3">
    <source>
        <dbReference type="ARBA" id="ARBA00022821"/>
    </source>
</evidence>
<dbReference type="PRINTS" id="PR00364">
    <property type="entry name" value="DISEASERSIST"/>
</dbReference>
<evidence type="ECO:0000256" key="5">
    <source>
        <dbReference type="ARBA" id="ARBA00023125"/>
    </source>
</evidence>
<reference evidence="11" key="2">
    <citation type="submission" date="2013-12" db="EMBL/GenBank/DDBJ databases">
        <authorList>
            <person name="Yu Y."/>
            <person name="Lee S."/>
            <person name="de Baynast K."/>
            <person name="Wissotski M."/>
            <person name="Liu L."/>
            <person name="Talag J."/>
            <person name="Goicoechea J."/>
            <person name="Angelova A."/>
            <person name="Jetty R."/>
            <person name="Kudrna D."/>
            <person name="Golser W."/>
            <person name="Rivera L."/>
            <person name="Zhang J."/>
            <person name="Wing R."/>
        </authorList>
    </citation>
    <scope>NUCLEOTIDE SEQUENCE</scope>
</reference>
<dbReference type="GO" id="GO:0006952">
    <property type="term" value="P:defense response"/>
    <property type="evidence" value="ECO:0007669"/>
    <property type="project" value="UniProtKB-KW"/>
</dbReference>
<dbReference type="Gramene" id="LPERR07G08550.1">
    <property type="protein sequence ID" value="LPERR07G08550.1"/>
    <property type="gene ID" value="LPERR07G08550"/>
</dbReference>
<name>A0A0D9WXL6_9ORYZ</name>
<dbReference type="Gene3D" id="1.10.10.10">
    <property type="entry name" value="Winged helix-like DNA-binding domain superfamily/Winged helix DNA-binding domain"/>
    <property type="match status" value="1"/>
</dbReference>
<dbReference type="InterPro" id="IPR002182">
    <property type="entry name" value="NB-ARC"/>
</dbReference>
<dbReference type="GO" id="GO:0005634">
    <property type="term" value="C:nucleus"/>
    <property type="evidence" value="ECO:0007669"/>
    <property type="project" value="UniProtKB-SubCell"/>
</dbReference>
<dbReference type="PANTHER" id="PTHR36766">
    <property type="entry name" value="PLANT BROAD-SPECTRUM MILDEW RESISTANCE PROTEIN RPW8"/>
    <property type="match status" value="1"/>
</dbReference>
<organism evidence="10 11">
    <name type="scientific">Leersia perrieri</name>
    <dbReference type="NCBI Taxonomy" id="77586"/>
    <lineage>
        <taxon>Eukaryota</taxon>
        <taxon>Viridiplantae</taxon>
        <taxon>Streptophyta</taxon>
        <taxon>Embryophyta</taxon>
        <taxon>Tracheophyta</taxon>
        <taxon>Spermatophyta</taxon>
        <taxon>Magnoliopsida</taxon>
        <taxon>Liliopsida</taxon>
        <taxon>Poales</taxon>
        <taxon>Poaceae</taxon>
        <taxon>BOP clade</taxon>
        <taxon>Oryzoideae</taxon>
        <taxon>Oryzeae</taxon>
        <taxon>Oryzinae</taxon>
        <taxon>Leersia</taxon>
    </lineage>
</organism>
<reference evidence="10 11" key="1">
    <citation type="submission" date="2012-08" db="EMBL/GenBank/DDBJ databases">
        <title>Oryza genome evolution.</title>
        <authorList>
            <person name="Wing R.A."/>
        </authorList>
    </citation>
    <scope>NUCLEOTIDE SEQUENCE</scope>
</reference>
<dbReference type="SUPFAM" id="SSF52058">
    <property type="entry name" value="L domain-like"/>
    <property type="match status" value="2"/>
</dbReference>
<dbReference type="InterPro" id="IPR058922">
    <property type="entry name" value="WHD_DRP"/>
</dbReference>
<feature type="compositionally biased region" description="Basic and acidic residues" evidence="8">
    <location>
        <begin position="22"/>
        <end position="41"/>
    </location>
</feature>
<dbReference type="InterPro" id="IPR003340">
    <property type="entry name" value="B3_DNA-bd"/>
</dbReference>
<feature type="region of interest" description="Disordered" evidence="8">
    <location>
        <begin position="222"/>
        <end position="244"/>
    </location>
</feature>
<dbReference type="Gene3D" id="3.80.10.10">
    <property type="entry name" value="Ribonuclease Inhibitor"/>
    <property type="match status" value="3"/>
</dbReference>
<keyword evidence="6" id="KW-0804">Transcription</keyword>
<evidence type="ECO:0000259" key="9">
    <source>
        <dbReference type="PROSITE" id="PS50863"/>
    </source>
</evidence>
<feature type="compositionally biased region" description="Low complexity" evidence="8">
    <location>
        <begin position="53"/>
        <end position="66"/>
    </location>
</feature>
<feature type="compositionally biased region" description="Pro residues" evidence="8">
    <location>
        <begin position="228"/>
        <end position="240"/>
    </location>
</feature>
<dbReference type="SUPFAM" id="SSF101936">
    <property type="entry name" value="DNA-binding pseudobarrel domain"/>
    <property type="match status" value="1"/>
</dbReference>
<evidence type="ECO:0000256" key="4">
    <source>
        <dbReference type="ARBA" id="ARBA00023015"/>
    </source>
</evidence>
<sequence length="1314" mass="147978">MWRSWISLKSARAGNTSGGYRAEGEQQERAGEVADDRERASPHTSGSGRLKLAPDQLSDPDQQDSAVGIEPAQQAAAMAVEKEHLFDKVLTPSDVGKLNRLVIPKHHAEKFFPLDAAAVAERGVVLSFEDPAGKEWRFRYSYWNSSQSYVMTKGWSRFVRQNSLDAGDTVSFQRGASDATRDRLFIHSIPSPTHRHRLMPGLRLPRMLTVLVPPSRHSLLKSSEMYPKHPPAVPDDPPSWPSSVTPRSPINHLFHLLVRVRAVVSSFGQGGPPRPNHAMLAKSNDFTYQAQYCLQDLHYYSLLALMGSKNQSRFPCGVEEKIRDTIPTLDAVIQSLSKQSSAPVRQSNVVAVEGTHFILLCRGVLGIMGILCSDNINQEADRFSAFDDHNYSVHDKITKRNEQTMPSSLSDPIYLLPTAIRNLLYLDLSNCSHLVQLPPSLGLLHNLSALNLSSCHSLHALPDSLGYMYNLQILLLSFCHKLHSLPASLGYLVYLRLLDLSGCCSLEILPDSSVNLCNLENLNLSDCIRLKDVPQPFGNLRKLEYLNLSGCHRVDINVDCLRTLVNLKCLTLSDHTNITDLPYSFPELTRHLDLSRWWKNNWVHTQCNLKSYRCHQQSIINRILSVCSGEGDITSEQCLTSICIVGESGIGKTELLHEIYNDEKVLEGFHRRIWINMHDKKKLLEITEFTTCAYFYDAPSSILEATVREELNGKRFLLVLDDVDIQNPCFWSDVWKLANVGAVGSTLIVTTRSKEVAKLFGAMQTYYLGSLSREECFMVFQKHAIGGDIDNHPQLKEIGWKIVERGGGNPLCVKALSGLLCHSETSLSEIDSLVSGILPALRLCYDLLPSRLKQCFKFCSLFPKDYVYVRHHAVQLWISQGFIYPEEESQPEDTGLKYFDELFCRSFFRHCPFSNDNEDKFVVHELFHDLACSVSKDECFSSKEPFCSLTENICHLSLLRSDSNSVVLTKELRHLQSLMVVRRSASEYSSLFEPPLKILGLNNLLMRCGFLRVLNLSCTTIVGLPSFVGNMKHLRFLALNNTKIKSLPAEIGQLDTLQTLELKDCCCLTELPESTNNLMKLRHLDVRKEPGNVHVGMPSGLGKLTDLQTLTVLNIGVSITIEDCQDCNEIPYLGDLPSLKYLFIQKMCTVESFGQRSNYLTTEVKHAPRFPSLEILNLWEMYSLQFWNETNKGDFPRLRHLCISRCPKLSNLPPLISLLYLSFYFGDQLPALSELPSLKSMKIEGFQKLKSVRFCTEMPMLHKLEISDCKELISIDAPFLSVSNLKVVRCPKLHFGGSSLEAVLCGKGFKGTPI</sequence>
<dbReference type="PANTHER" id="PTHR36766:SF55">
    <property type="entry name" value="OS11G0492900 PROTEIN"/>
    <property type="match status" value="1"/>
</dbReference>
<dbReference type="Gene3D" id="3.40.50.300">
    <property type="entry name" value="P-loop containing nucleotide triphosphate hydrolases"/>
    <property type="match status" value="1"/>
</dbReference>
<keyword evidence="11" id="KW-1185">Reference proteome</keyword>
<dbReference type="Pfam" id="PF00931">
    <property type="entry name" value="NB-ARC"/>
    <property type="match status" value="1"/>
</dbReference>
<keyword evidence="3" id="KW-0611">Plant defense</keyword>
<evidence type="ECO:0000256" key="6">
    <source>
        <dbReference type="ARBA" id="ARBA00023163"/>
    </source>
</evidence>
<accession>A0A0D9WXL6</accession>
<keyword evidence="7" id="KW-0539">Nucleus</keyword>
<dbReference type="InterPro" id="IPR036388">
    <property type="entry name" value="WH-like_DNA-bd_sf"/>
</dbReference>
<dbReference type="InterPro" id="IPR027417">
    <property type="entry name" value="P-loop_NTPase"/>
</dbReference>
<evidence type="ECO:0000256" key="1">
    <source>
        <dbReference type="ARBA" id="ARBA00004123"/>
    </source>
</evidence>
<dbReference type="CDD" id="cd10017">
    <property type="entry name" value="B3_DNA"/>
    <property type="match status" value="1"/>
</dbReference>
<dbReference type="InterPro" id="IPR015300">
    <property type="entry name" value="DNA-bd_pseudobarrel_sf"/>
</dbReference>
<evidence type="ECO:0000313" key="10">
    <source>
        <dbReference type="EnsemblPlants" id="LPERR07G08550.1"/>
    </source>
</evidence>
<keyword evidence="2" id="KW-0677">Repeat</keyword>
<keyword evidence="4" id="KW-0805">Transcription regulation</keyword>
<dbReference type="SMART" id="SM01019">
    <property type="entry name" value="B3"/>
    <property type="match status" value="1"/>
</dbReference>
<evidence type="ECO:0000313" key="11">
    <source>
        <dbReference type="Proteomes" id="UP000032180"/>
    </source>
</evidence>
<dbReference type="InterPro" id="IPR032675">
    <property type="entry name" value="LRR_dom_sf"/>
</dbReference>
<dbReference type="Pfam" id="PF23598">
    <property type="entry name" value="LRR_14"/>
    <property type="match status" value="1"/>
</dbReference>
<feature type="region of interest" description="Disordered" evidence="8">
    <location>
        <begin position="1"/>
        <end position="70"/>
    </location>
</feature>
<dbReference type="EnsemblPlants" id="LPERR07G08550.1">
    <property type="protein sequence ID" value="LPERR07G08550.1"/>
    <property type="gene ID" value="LPERR07G08550"/>
</dbReference>
<evidence type="ECO:0000256" key="2">
    <source>
        <dbReference type="ARBA" id="ARBA00022737"/>
    </source>
</evidence>
<dbReference type="STRING" id="77586.A0A0D9WXL6"/>
<proteinExistence type="predicted"/>
<dbReference type="eggNOG" id="KOG4658">
    <property type="taxonomic scope" value="Eukaryota"/>
</dbReference>
<feature type="domain" description="TF-B3" evidence="9">
    <location>
        <begin position="86"/>
        <end position="190"/>
    </location>
</feature>
<dbReference type="GO" id="GO:0003677">
    <property type="term" value="F:DNA binding"/>
    <property type="evidence" value="ECO:0007669"/>
    <property type="project" value="UniProtKB-KW"/>
</dbReference>
<evidence type="ECO:0000256" key="8">
    <source>
        <dbReference type="SAM" id="MobiDB-lite"/>
    </source>
</evidence>
<dbReference type="Pfam" id="PF23559">
    <property type="entry name" value="WHD_DRP"/>
    <property type="match status" value="1"/>
</dbReference>